<reference evidence="2" key="1">
    <citation type="submission" date="2020-10" db="EMBL/GenBank/DDBJ databases">
        <authorList>
            <person name="Castelo-Branco R."/>
            <person name="Eusebio N."/>
            <person name="Adriana R."/>
            <person name="Vieira A."/>
            <person name="Brugerolle De Fraissinette N."/>
            <person name="Rezende De Castro R."/>
            <person name="Schneider M.P."/>
            <person name="Vasconcelos V."/>
            <person name="Leao P.N."/>
        </authorList>
    </citation>
    <scope>NUCLEOTIDE SEQUENCE</scope>
    <source>
        <strain evidence="2">LEGE 07310</strain>
    </source>
</reference>
<dbReference type="AlphaFoldDB" id="A0A8J7DPF8"/>
<evidence type="ECO:0000256" key="1">
    <source>
        <dbReference type="SAM" id="SignalP"/>
    </source>
</evidence>
<evidence type="ECO:0000313" key="3">
    <source>
        <dbReference type="Proteomes" id="UP000636505"/>
    </source>
</evidence>
<evidence type="ECO:0000313" key="2">
    <source>
        <dbReference type="EMBL" id="MBE9079625.1"/>
    </source>
</evidence>
<evidence type="ECO:0008006" key="4">
    <source>
        <dbReference type="Google" id="ProtNLM"/>
    </source>
</evidence>
<dbReference type="EMBL" id="JADEXG010000062">
    <property type="protein sequence ID" value="MBE9079625.1"/>
    <property type="molecule type" value="Genomic_DNA"/>
</dbReference>
<dbReference type="RefSeq" id="WP_193910782.1">
    <property type="nucleotide sequence ID" value="NZ_JADEXG010000062.1"/>
</dbReference>
<accession>A0A8J7DPF8</accession>
<name>A0A8J7DPF8_9CYAN</name>
<feature type="signal peptide" evidence="1">
    <location>
        <begin position="1"/>
        <end position="23"/>
    </location>
</feature>
<keyword evidence="3" id="KW-1185">Reference proteome</keyword>
<keyword evidence="1" id="KW-0732">Signal</keyword>
<comment type="caution">
    <text evidence="2">The sequence shown here is derived from an EMBL/GenBank/DDBJ whole genome shotgun (WGS) entry which is preliminary data.</text>
</comment>
<dbReference type="PROSITE" id="PS51257">
    <property type="entry name" value="PROKAR_LIPOPROTEIN"/>
    <property type="match status" value="1"/>
</dbReference>
<proteinExistence type="predicted"/>
<dbReference type="Proteomes" id="UP000636505">
    <property type="component" value="Unassembled WGS sequence"/>
</dbReference>
<gene>
    <name evidence="2" type="ORF">IQ241_20375</name>
</gene>
<feature type="chain" id="PRO_5035287922" description="Lipoprotein" evidence="1">
    <location>
        <begin position="24"/>
        <end position="130"/>
    </location>
</feature>
<sequence>MRSLKLLCTICLIAVLSACGVLSEKPPQSAVKMAIAAQLAETQQSLAEQLGLPAAVEPNFTIEQVQVQDREQIQKGSSPTYHLRGTFVATLQIRDRQVEQESPFEVYLKAMPEEQGQTWMLMPGDGRLGH</sequence>
<protein>
    <recommendedName>
        <fullName evidence="4">Lipoprotein</fullName>
    </recommendedName>
</protein>
<organism evidence="2 3">
    <name type="scientific">Vasconcelosia minhoensis LEGE 07310</name>
    <dbReference type="NCBI Taxonomy" id="915328"/>
    <lineage>
        <taxon>Bacteria</taxon>
        <taxon>Bacillati</taxon>
        <taxon>Cyanobacteriota</taxon>
        <taxon>Cyanophyceae</taxon>
        <taxon>Nodosilineales</taxon>
        <taxon>Cymatolegaceae</taxon>
        <taxon>Vasconcelosia</taxon>
        <taxon>Vasconcelosia minhoensis</taxon>
    </lineage>
</organism>